<comment type="caution">
    <text evidence="6">The sequence shown here is derived from an EMBL/GenBank/DDBJ whole genome shotgun (WGS) entry which is preliminary data.</text>
</comment>
<dbReference type="PANTHER" id="PTHR36438">
    <property type="entry name" value="IRON-SULFUR CLUSTER REPAIR PROTEIN YTFE"/>
    <property type="match status" value="1"/>
</dbReference>
<dbReference type="RefSeq" id="WP_113901689.1">
    <property type="nucleotide sequence ID" value="NZ_RCHI01000025.1"/>
</dbReference>
<dbReference type="EMBL" id="RCHI01000025">
    <property type="protein sequence ID" value="RLL61976.1"/>
    <property type="molecule type" value="Genomic_DNA"/>
</dbReference>
<dbReference type="GO" id="GO:0046872">
    <property type="term" value="F:metal ion binding"/>
    <property type="evidence" value="ECO:0007669"/>
    <property type="project" value="UniProtKB-KW"/>
</dbReference>
<dbReference type="InterPro" id="IPR038062">
    <property type="entry name" value="ScdA-like_N_sf"/>
</dbReference>
<keyword evidence="4" id="KW-0408">Iron</keyword>
<evidence type="ECO:0000256" key="1">
    <source>
        <dbReference type="ARBA" id="ARBA00004496"/>
    </source>
</evidence>
<proteinExistence type="predicted"/>
<evidence type="ECO:0000256" key="3">
    <source>
        <dbReference type="ARBA" id="ARBA00022723"/>
    </source>
</evidence>
<dbReference type="Pfam" id="PF01814">
    <property type="entry name" value="Hemerythrin"/>
    <property type="match status" value="1"/>
</dbReference>
<dbReference type="Gene3D" id="1.20.120.520">
    <property type="entry name" value="nmb1532 protein domain like"/>
    <property type="match status" value="1"/>
</dbReference>
<comment type="subcellular location">
    <subcellularLocation>
        <location evidence="1">Cytoplasm</location>
    </subcellularLocation>
</comment>
<dbReference type="Proteomes" id="UP000279673">
    <property type="component" value="Unassembled WGS sequence"/>
</dbReference>
<sequence length="215" mass="23205">MTETLFAAETPVAEISAQIPGAAEIFRRAGISFCCGGQTPLGEAANKAGVDLGRLRADLRALVARADRTPPADPAALINHLKTRYHAAHREELSWLLPMAQKVEAVHGDHEEAPLGLTEVLVSLSALLDAQMGLEEQTLFPALSRGLSPVDLELEDWFAARARVIELDEALRGITHDITLPVGACGSWTALYGGLRKLTEDLAEHRRIEDGLFTA</sequence>
<keyword evidence="3" id="KW-0479">Metal-binding</keyword>
<dbReference type="InterPro" id="IPR012312">
    <property type="entry name" value="Hemerythrin-like"/>
</dbReference>
<keyword evidence="7" id="KW-1185">Reference proteome</keyword>
<evidence type="ECO:0000259" key="5">
    <source>
        <dbReference type="Pfam" id="PF01814"/>
    </source>
</evidence>
<organism evidence="6 7">
    <name type="scientific">Paenirhodobacter hankyongi</name>
    <dbReference type="NCBI Taxonomy" id="2294033"/>
    <lineage>
        <taxon>Bacteria</taxon>
        <taxon>Pseudomonadati</taxon>
        <taxon>Pseudomonadota</taxon>
        <taxon>Alphaproteobacteria</taxon>
        <taxon>Rhodobacterales</taxon>
        <taxon>Rhodobacter group</taxon>
        <taxon>Paenirhodobacter</taxon>
    </lineage>
</organism>
<dbReference type="GO" id="GO:0005737">
    <property type="term" value="C:cytoplasm"/>
    <property type="evidence" value="ECO:0007669"/>
    <property type="project" value="UniProtKB-SubCell"/>
</dbReference>
<evidence type="ECO:0000313" key="6">
    <source>
        <dbReference type="EMBL" id="RLL61976.1"/>
    </source>
</evidence>
<dbReference type="InterPro" id="IPR019903">
    <property type="entry name" value="RIC_family"/>
</dbReference>
<evidence type="ECO:0000313" key="7">
    <source>
        <dbReference type="Proteomes" id="UP000279673"/>
    </source>
</evidence>
<feature type="domain" description="Hemerythrin-like" evidence="5">
    <location>
        <begin position="83"/>
        <end position="212"/>
    </location>
</feature>
<dbReference type="Pfam" id="PF04405">
    <property type="entry name" value="ScdA_N"/>
    <property type="match status" value="1"/>
</dbReference>
<accession>A0A421BJQ0</accession>
<reference evidence="6 7" key="1">
    <citation type="submission" date="2018-10" db="EMBL/GenBank/DDBJ databases">
        <title>Rhodobacter sp . BO-81.</title>
        <authorList>
            <person name="Im W.T."/>
        </authorList>
    </citation>
    <scope>NUCLEOTIDE SEQUENCE [LARGE SCALE GENOMIC DNA]</scope>
    <source>
        <strain evidence="6 7">BO-81</strain>
    </source>
</reference>
<evidence type="ECO:0000256" key="4">
    <source>
        <dbReference type="ARBA" id="ARBA00023004"/>
    </source>
</evidence>
<dbReference type="Gene3D" id="1.10.3910.10">
    <property type="entry name" value="SP0561-like"/>
    <property type="match status" value="1"/>
</dbReference>
<keyword evidence="2" id="KW-0963">Cytoplasm</keyword>
<evidence type="ECO:0000256" key="2">
    <source>
        <dbReference type="ARBA" id="ARBA00022490"/>
    </source>
</evidence>
<dbReference type="PANTHER" id="PTHR36438:SF1">
    <property type="entry name" value="IRON-SULFUR CLUSTER REPAIR PROTEIN YTFE"/>
    <property type="match status" value="1"/>
</dbReference>
<name>A0A421BJQ0_9RHOB</name>
<gene>
    <name evidence="6" type="ORF">DYS74_17435</name>
</gene>
<dbReference type="AlphaFoldDB" id="A0A421BJQ0"/>
<protein>
    <submittedName>
        <fullName evidence="6">Iron-sulfur cluster repair di-iron protein</fullName>
    </submittedName>
</protein>